<dbReference type="PANTHER" id="PTHR11426">
    <property type="entry name" value="HISTONE H3"/>
    <property type="match status" value="1"/>
</dbReference>
<feature type="domain" description="Core Histone H2A/H2B/H3" evidence="6">
    <location>
        <begin position="83"/>
        <end position="161"/>
    </location>
</feature>
<dbReference type="AlphaFoldDB" id="A0A3N4HWK0"/>
<name>A0A3N4HWK0_ASCIM</name>
<dbReference type="InterPro" id="IPR007125">
    <property type="entry name" value="H2A/H2B/H3"/>
</dbReference>
<dbReference type="GO" id="GO:0003677">
    <property type="term" value="F:DNA binding"/>
    <property type="evidence" value="ECO:0007669"/>
    <property type="project" value="InterPro"/>
</dbReference>
<dbReference type="SMART" id="SM00428">
    <property type="entry name" value="H3"/>
    <property type="match status" value="1"/>
</dbReference>
<dbReference type="GO" id="GO:0030527">
    <property type="term" value="F:structural constituent of chromatin"/>
    <property type="evidence" value="ECO:0007669"/>
    <property type="project" value="InterPro"/>
</dbReference>
<evidence type="ECO:0000313" key="7">
    <source>
        <dbReference type="EMBL" id="RPA78039.1"/>
    </source>
</evidence>
<feature type="region of interest" description="Disordered" evidence="5">
    <location>
        <begin position="204"/>
        <end position="228"/>
    </location>
</feature>
<protein>
    <recommendedName>
        <fullName evidence="6">Core Histone H2A/H2B/H3 domain-containing protein</fullName>
    </recommendedName>
</protein>
<evidence type="ECO:0000259" key="6">
    <source>
        <dbReference type="Pfam" id="PF00125"/>
    </source>
</evidence>
<proteinExistence type="inferred from homology"/>
<accession>A0A3N4HWK0</accession>
<dbReference type="Gene3D" id="1.10.20.10">
    <property type="entry name" value="Histone, subunit A"/>
    <property type="match status" value="1"/>
</dbReference>
<gene>
    <name evidence="7" type="ORF">BJ508DRAFT_309532</name>
</gene>
<dbReference type="Pfam" id="PF00125">
    <property type="entry name" value="Histone"/>
    <property type="match status" value="1"/>
</dbReference>
<keyword evidence="3" id="KW-0158">Chromosome</keyword>
<comment type="subcellular location">
    <subcellularLocation>
        <location evidence="1">Chromosome</location>
    </subcellularLocation>
</comment>
<dbReference type="Proteomes" id="UP000275078">
    <property type="component" value="Unassembled WGS sequence"/>
</dbReference>
<comment type="similarity">
    <text evidence="2">Belongs to the histone H3 family.</text>
</comment>
<dbReference type="SUPFAM" id="SSF47113">
    <property type="entry name" value="Histone-fold"/>
    <property type="match status" value="1"/>
</dbReference>
<evidence type="ECO:0000256" key="4">
    <source>
        <dbReference type="ARBA" id="ARBA00023269"/>
    </source>
</evidence>
<dbReference type="InterPro" id="IPR000164">
    <property type="entry name" value="Histone_H3/CENP-A"/>
</dbReference>
<evidence type="ECO:0000256" key="3">
    <source>
        <dbReference type="ARBA" id="ARBA00022454"/>
    </source>
</evidence>
<dbReference type="OrthoDB" id="420022at2759"/>
<organism evidence="7 8">
    <name type="scientific">Ascobolus immersus RN42</name>
    <dbReference type="NCBI Taxonomy" id="1160509"/>
    <lineage>
        <taxon>Eukaryota</taxon>
        <taxon>Fungi</taxon>
        <taxon>Dikarya</taxon>
        <taxon>Ascomycota</taxon>
        <taxon>Pezizomycotina</taxon>
        <taxon>Pezizomycetes</taxon>
        <taxon>Pezizales</taxon>
        <taxon>Ascobolaceae</taxon>
        <taxon>Ascobolus</taxon>
    </lineage>
</organism>
<dbReference type="GO" id="GO:0046982">
    <property type="term" value="F:protein heterodimerization activity"/>
    <property type="evidence" value="ECO:0007669"/>
    <property type="project" value="InterPro"/>
</dbReference>
<feature type="compositionally biased region" description="Pro residues" evidence="5">
    <location>
        <begin position="1"/>
        <end position="15"/>
    </location>
</feature>
<feature type="compositionally biased region" description="Polar residues" evidence="5">
    <location>
        <begin position="205"/>
        <end position="220"/>
    </location>
</feature>
<dbReference type="EMBL" id="ML119716">
    <property type="protein sequence ID" value="RPA78039.1"/>
    <property type="molecule type" value="Genomic_DNA"/>
</dbReference>
<keyword evidence="4" id="KW-0544">Nucleosome core</keyword>
<reference evidence="7 8" key="1">
    <citation type="journal article" date="2018" name="Nat. Ecol. Evol.">
        <title>Pezizomycetes genomes reveal the molecular basis of ectomycorrhizal truffle lifestyle.</title>
        <authorList>
            <person name="Murat C."/>
            <person name="Payen T."/>
            <person name="Noel B."/>
            <person name="Kuo A."/>
            <person name="Morin E."/>
            <person name="Chen J."/>
            <person name="Kohler A."/>
            <person name="Krizsan K."/>
            <person name="Balestrini R."/>
            <person name="Da Silva C."/>
            <person name="Montanini B."/>
            <person name="Hainaut M."/>
            <person name="Levati E."/>
            <person name="Barry K.W."/>
            <person name="Belfiori B."/>
            <person name="Cichocki N."/>
            <person name="Clum A."/>
            <person name="Dockter R.B."/>
            <person name="Fauchery L."/>
            <person name="Guy J."/>
            <person name="Iotti M."/>
            <person name="Le Tacon F."/>
            <person name="Lindquist E.A."/>
            <person name="Lipzen A."/>
            <person name="Malagnac F."/>
            <person name="Mello A."/>
            <person name="Molinier V."/>
            <person name="Miyauchi S."/>
            <person name="Poulain J."/>
            <person name="Riccioni C."/>
            <person name="Rubini A."/>
            <person name="Sitrit Y."/>
            <person name="Splivallo R."/>
            <person name="Traeger S."/>
            <person name="Wang M."/>
            <person name="Zifcakova L."/>
            <person name="Wipf D."/>
            <person name="Zambonelli A."/>
            <person name="Paolocci F."/>
            <person name="Nowrousian M."/>
            <person name="Ottonello S."/>
            <person name="Baldrian P."/>
            <person name="Spatafora J.W."/>
            <person name="Henrissat B."/>
            <person name="Nagy L.G."/>
            <person name="Aury J.M."/>
            <person name="Wincker P."/>
            <person name="Grigoriev I.V."/>
            <person name="Bonfante P."/>
            <person name="Martin F.M."/>
        </authorList>
    </citation>
    <scope>NUCLEOTIDE SEQUENCE [LARGE SCALE GENOMIC DNA]</scope>
    <source>
        <strain evidence="7 8">RN42</strain>
    </source>
</reference>
<sequence>MPQTPPQPTQLPTPPRSEARSPAASRPPASSRNTRKRTTVKSFKKVAILPSKKLPKGCTWRPGTKGVPTPAFIHEVRRNRPAAEIKRYQEDVGLVFSTNNFHRLVLEILQDMGKEDIRVSRDVAKVIQWVIEDFLVKEYIQAHYLMIHAGRSTLMDKDLHQVQTQRRFREGFYICYNEQEILRPACSKDKKVADGMVSKVIEGQAATSDNSGNNRSSATLRATAGENG</sequence>
<dbReference type="STRING" id="1160509.A0A3N4HWK0"/>
<keyword evidence="8" id="KW-1185">Reference proteome</keyword>
<dbReference type="InterPro" id="IPR009072">
    <property type="entry name" value="Histone-fold"/>
</dbReference>
<evidence type="ECO:0000256" key="1">
    <source>
        <dbReference type="ARBA" id="ARBA00004286"/>
    </source>
</evidence>
<feature type="region of interest" description="Disordered" evidence="5">
    <location>
        <begin position="1"/>
        <end position="40"/>
    </location>
</feature>
<keyword evidence="4" id="KW-0238">DNA-binding</keyword>
<dbReference type="GO" id="GO:0000786">
    <property type="term" value="C:nucleosome"/>
    <property type="evidence" value="ECO:0007669"/>
    <property type="project" value="UniProtKB-KW"/>
</dbReference>
<evidence type="ECO:0000313" key="8">
    <source>
        <dbReference type="Proteomes" id="UP000275078"/>
    </source>
</evidence>
<feature type="compositionally biased region" description="Low complexity" evidence="5">
    <location>
        <begin position="20"/>
        <end position="32"/>
    </location>
</feature>
<evidence type="ECO:0000256" key="2">
    <source>
        <dbReference type="ARBA" id="ARBA00010343"/>
    </source>
</evidence>
<evidence type="ECO:0000256" key="5">
    <source>
        <dbReference type="SAM" id="MobiDB-lite"/>
    </source>
</evidence>